<comment type="caution">
    <text evidence="2">The sequence shown here is derived from an EMBL/GenBank/DDBJ whole genome shotgun (WGS) entry which is preliminary data.</text>
</comment>
<accession>A0ABV0Q903</accession>
<name>A0ABV0Q903_9TELE</name>
<organism evidence="2 3">
    <name type="scientific">Xenoophorus captivus</name>
    <dbReference type="NCBI Taxonomy" id="1517983"/>
    <lineage>
        <taxon>Eukaryota</taxon>
        <taxon>Metazoa</taxon>
        <taxon>Chordata</taxon>
        <taxon>Craniata</taxon>
        <taxon>Vertebrata</taxon>
        <taxon>Euteleostomi</taxon>
        <taxon>Actinopterygii</taxon>
        <taxon>Neopterygii</taxon>
        <taxon>Teleostei</taxon>
        <taxon>Neoteleostei</taxon>
        <taxon>Acanthomorphata</taxon>
        <taxon>Ovalentaria</taxon>
        <taxon>Atherinomorphae</taxon>
        <taxon>Cyprinodontiformes</taxon>
        <taxon>Goodeidae</taxon>
        <taxon>Xenoophorus</taxon>
    </lineage>
</organism>
<feature type="signal peptide" evidence="1">
    <location>
        <begin position="1"/>
        <end position="15"/>
    </location>
</feature>
<keyword evidence="1" id="KW-0732">Signal</keyword>
<proteinExistence type="predicted"/>
<protein>
    <recommendedName>
        <fullName evidence="4">Secreted protein</fullName>
    </recommendedName>
</protein>
<feature type="chain" id="PRO_5046710381" description="Secreted protein" evidence="1">
    <location>
        <begin position="16"/>
        <end position="131"/>
    </location>
</feature>
<dbReference type="EMBL" id="JAHRIN010002158">
    <property type="protein sequence ID" value="MEQ2192289.1"/>
    <property type="molecule type" value="Genomic_DNA"/>
</dbReference>
<sequence length="131" mass="14813">MLKLFYILMRKVCLCSYIMMSPGCFDELGFIWHGRDVAVSFSFKSRSSRTGWRPKRKSFIVLSSSNLKRDPLLALRHPPNKILVGTMFLPGLESQCTTNVTTGTHQAPNAWSIILKPAHTTLHICVNISFV</sequence>
<gene>
    <name evidence="2" type="ORF">XENOCAPTIV_009637</name>
</gene>
<evidence type="ECO:0000313" key="2">
    <source>
        <dbReference type="EMBL" id="MEQ2192289.1"/>
    </source>
</evidence>
<keyword evidence="3" id="KW-1185">Reference proteome</keyword>
<evidence type="ECO:0000313" key="3">
    <source>
        <dbReference type="Proteomes" id="UP001434883"/>
    </source>
</evidence>
<reference evidence="2 3" key="1">
    <citation type="submission" date="2021-06" db="EMBL/GenBank/DDBJ databases">
        <authorList>
            <person name="Palmer J.M."/>
        </authorList>
    </citation>
    <scope>NUCLEOTIDE SEQUENCE [LARGE SCALE GENOMIC DNA]</scope>
    <source>
        <strain evidence="2 3">XC_2019</strain>
        <tissue evidence="2">Muscle</tissue>
    </source>
</reference>
<evidence type="ECO:0000256" key="1">
    <source>
        <dbReference type="SAM" id="SignalP"/>
    </source>
</evidence>
<evidence type="ECO:0008006" key="4">
    <source>
        <dbReference type="Google" id="ProtNLM"/>
    </source>
</evidence>
<dbReference type="Proteomes" id="UP001434883">
    <property type="component" value="Unassembled WGS sequence"/>
</dbReference>